<accession>A0A702FM45</accession>
<evidence type="ECO:0000256" key="1">
    <source>
        <dbReference type="SAM" id="Phobius"/>
    </source>
</evidence>
<dbReference type="EMBL" id="DAAMHO010000002">
    <property type="protein sequence ID" value="HAC6693233.1"/>
    <property type="molecule type" value="Genomic_DNA"/>
</dbReference>
<keyword evidence="1" id="KW-0812">Transmembrane</keyword>
<name>A0A702FM45_SALBN</name>
<keyword evidence="1" id="KW-1133">Transmembrane helix</keyword>
<protein>
    <submittedName>
        <fullName evidence="2">Uncharacterized protein</fullName>
    </submittedName>
</protein>
<reference evidence="2" key="1">
    <citation type="journal article" date="2018" name="Genome Biol.">
        <title>SKESA: strategic k-mer extension for scrupulous assemblies.</title>
        <authorList>
            <person name="Souvorov A."/>
            <person name="Agarwala R."/>
            <person name="Lipman D.J."/>
        </authorList>
    </citation>
    <scope>NUCLEOTIDE SEQUENCE</scope>
    <source>
        <strain evidence="2">2702-77</strain>
    </source>
</reference>
<feature type="transmembrane region" description="Helical" evidence="1">
    <location>
        <begin position="6"/>
        <end position="28"/>
    </location>
</feature>
<evidence type="ECO:0000313" key="2">
    <source>
        <dbReference type="EMBL" id="HAC6693233.1"/>
    </source>
</evidence>
<sequence>MKNFFVVLLTSITTSVVAVIVYAVYVVLWGKDMHFGYIRLFFTSSVIGGGMFVTYFIYIKNGGFFYSVLYGIITSLIIFFLIGFFIVNIYGS</sequence>
<gene>
    <name evidence="2" type="ORF">G0D16_02720</name>
</gene>
<feature type="transmembrane region" description="Helical" evidence="1">
    <location>
        <begin position="64"/>
        <end position="90"/>
    </location>
</feature>
<reference evidence="2" key="2">
    <citation type="submission" date="2018-09" db="EMBL/GenBank/DDBJ databases">
        <authorList>
            <consortium name="NCBI Pathogen Detection Project"/>
        </authorList>
    </citation>
    <scope>NUCLEOTIDE SEQUENCE</scope>
    <source>
        <strain evidence="2">2702-77</strain>
    </source>
</reference>
<organism evidence="2">
    <name type="scientific">Salmonella bongori serovar 44:r:-</name>
    <dbReference type="NCBI Taxonomy" id="1967585"/>
    <lineage>
        <taxon>Bacteria</taxon>
        <taxon>Pseudomonadati</taxon>
        <taxon>Pseudomonadota</taxon>
        <taxon>Gammaproteobacteria</taxon>
        <taxon>Enterobacterales</taxon>
        <taxon>Enterobacteriaceae</taxon>
        <taxon>Salmonella</taxon>
    </lineage>
</organism>
<feature type="transmembrane region" description="Helical" evidence="1">
    <location>
        <begin position="40"/>
        <end position="58"/>
    </location>
</feature>
<keyword evidence="1" id="KW-0472">Membrane</keyword>
<dbReference type="AlphaFoldDB" id="A0A702FM45"/>
<comment type="caution">
    <text evidence="2">The sequence shown here is derived from an EMBL/GenBank/DDBJ whole genome shotgun (WGS) entry which is preliminary data.</text>
</comment>
<proteinExistence type="predicted"/>